<comment type="caution">
    <text evidence="2">The sequence shown here is derived from an EMBL/GenBank/DDBJ whole genome shotgun (WGS) entry which is preliminary data.</text>
</comment>
<evidence type="ECO:0000256" key="1">
    <source>
        <dbReference type="SAM" id="MobiDB-lite"/>
    </source>
</evidence>
<feature type="compositionally biased region" description="Basic and acidic residues" evidence="1">
    <location>
        <begin position="216"/>
        <end position="227"/>
    </location>
</feature>
<dbReference type="EMBL" id="VCKW01000085">
    <property type="protein sequence ID" value="TMQ99252.1"/>
    <property type="molecule type" value="Genomic_DNA"/>
</dbReference>
<proteinExistence type="predicted"/>
<evidence type="ECO:0000313" key="2">
    <source>
        <dbReference type="EMBL" id="TMQ99252.1"/>
    </source>
</evidence>
<keyword evidence="3" id="KW-1185">Reference proteome</keyword>
<feature type="region of interest" description="Disordered" evidence="1">
    <location>
        <begin position="193"/>
        <end position="227"/>
    </location>
</feature>
<sequence length="227" mass="24992">MTSAVQLVEEGREERATLRLPQVREYTGRRRHPDLKLGQLGPPTDLVLDMLGQLDRYGRLGHLSKDPRHREGVLPNQVRLVVAGGSGEQKLPDLQLVAVWRVLVVLHQAGVRGGRAGGLDDFLDLADPDEGHRVPREDRLNAGLEDVDAVPDCVAINKQGRGRHQLARLAKLKPLLDDGPGFPARALPELAFKGAARGRAGTDHRPLLPRSRHPAAHVEDPRLPQNR</sequence>
<dbReference type="AlphaFoldDB" id="A0A5C4JB31"/>
<dbReference type="RefSeq" id="WP_138646294.1">
    <property type="nucleotide sequence ID" value="NZ_VCKW01000085.1"/>
</dbReference>
<name>A0A5C4JB31_9ACTN</name>
<accession>A0A5C4JB31</accession>
<dbReference type="Proteomes" id="UP000309174">
    <property type="component" value="Unassembled WGS sequence"/>
</dbReference>
<gene>
    <name evidence="2" type="ORF">ETD83_18030</name>
</gene>
<evidence type="ECO:0000313" key="3">
    <source>
        <dbReference type="Proteomes" id="UP000309174"/>
    </source>
</evidence>
<protein>
    <submittedName>
        <fullName evidence="2">Uncharacterized protein</fullName>
    </submittedName>
</protein>
<organism evidence="2 3">
    <name type="scientific">Actinomadura soli</name>
    <dbReference type="NCBI Taxonomy" id="2508997"/>
    <lineage>
        <taxon>Bacteria</taxon>
        <taxon>Bacillati</taxon>
        <taxon>Actinomycetota</taxon>
        <taxon>Actinomycetes</taxon>
        <taxon>Streptosporangiales</taxon>
        <taxon>Thermomonosporaceae</taxon>
        <taxon>Actinomadura</taxon>
    </lineage>
</organism>
<reference evidence="2 3" key="1">
    <citation type="submission" date="2019-05" db="EMBL/GenBank/DDBJ databases">
        <title>Draft genome sequence of Actinomadura sp. 14C53.</title>
        <authorList>
            <person name="Saricaoglu S."/>
            <person name="Isik K."/>
        </authorList>
    </citation>
    <scope>NUCLEOTIDE SEQUENCE [LARGE SCALE GENOMIC DNA]</scope>
    <source>
        <strain evidence="2 3">14C53</strain>
    </source>
</reference>